<dbReference type="KEGG" id="mng:MNEG_9381"/>
<dbReference type="RefSeq" id="XP_013897600.1">
    <property type="nucleotide sequence ID" value="XM_014042146.1"/>
</dbReference>
<evidence type="ECO:0000313" key="6">
    <source>
        <dbReference type="Proteomes" id="UP000054498"/>
    </source>
</evidence>
<proteinExistence type="inferred from homology"/>
<organism evidence="5 6">
    <name type="scientific">Monoraphidium neglectum</name>
    <dbReference type="NCBI Taxonomy" id="145388"/>
    <lineage>
        <taxon>Eukaryota</taxon>
        <taxon>Viridiplantae</taxon>
        <taxon>Chlorophyta</taxon>
        <taxon>core chlorophytes</taxon>
        <taxon>Chlorophyceae</taxon>
        <taxon>CS clade</taxon>
        <taxon>Sphaeropleales</taxon>
        <taxon>Selenastraceae</taxon>
        <taxon>Monoraphidium</taxon>
    </lineage>
</organism>
<dbReference type="EMBL" id="KK102135">
    <property type="protein sequence ID" value="KIY98580.1"/>
    <property type="molecule type" value="Genomic_DNA"/>
</dbReference>
<feature type="transmembrane region" description="Helical" evidence="3">
    <location>
        <begin position="299"/>
        <end position="321"/>
    </location>
</feature>
<gene>
    <name evidence="5" type="ORF">MNEG_9381</name>
</gene>
<dbReference type="GeneID" id="25742256"/>
<evidence type="ECO:0000313" key="5">
    <source>
        <dbReference type="EMBL" id="KIY98580.1"/>
    </source>
</evidence>
<feature type="transmembrane region" description="Helical" evidence="3">
    <location>
        <begin position="124"/>
        <end position="144"/>
    </location>
</feature>
<dbReference type="PANTHER" id="PTHR22911:SF76">
    <property type="entry name" value="EAMA DOMAIN-CONTAINING PROTEIN"/>
    <property type="match status" value="1"/>
</dbReference>
<feature type="transmembrane region" description="Helical" evidence="3">
    <location>
        <begin position="62"/>
        <end position="78"/>
    </location>
</feature>
<feature type="transmembrane region" description="Helical" evidence="3">
    <location>
        <begin position="98"/>
        <end position="118"/>
    </location>
</feature>
<feature type="region of interest" description="Disordered" evidence="2">
    <location>
        <begin position="355"/>
        <end position="395"/>
    </location>
</feature>
<evidence type="ECO:0000259" key="4">
    <source>
        <dbReference type="Pfam" id="PF00892"/>
    </source>
</evidence>
<name>A0A0D2MWB6_9CHLO</name>
<feature type="transmembrane region" description="Helical" evidence="3">
    <location>
        <begin position="327"/>
        <end position="346"/>
    </location>
</feature>
<feature type="transmembrane region" description="Helical" evidence="3">
    <location>
        <begin position="180"/>
        <end position="199"/>
    </location>
</feature>
<comment type="similarity">
    <text evidence="1">Belongs to the drug/metabolite transporter (DMT) superfamily. Plant drug/metabolite exporter (P-DME) (TC 2.A.7.4) family.</text>
</comment>
<dbReference type="PANTHER" id="PTHR22911">
    <property type="entry name" value="ACYL-MALONYL CONDENSING ENZYME-RELATED"/>
    <property type="match status" value="1"/>
</dbReference>
<feature type="transmembrane region" description="Helical" evidence="3">
    <location>
        <begin position="156"/>
        <end position="174"/>
    </location>
</feature>
<feature type="transmembrane region" description="Helical" evidence="3">
    <location>
        <begin position="258"/>
        <end position="278"/>
    </location>
</feature>
<feature type="transmembrane region" description="Helical" evidence="3">
    <location>
        <begin position="211"/>
        <end position="232"/>
    </location>
</feature>
<evidence type="ECO:0000256" key="2">
    <source>
        <dbReference type="SAM" id="MobiDB-lite"/>
    </source>
</evidence>
<feature type="region of interest" description="Disordered" evidence="2">
    <location>
        <begin position="429"/>
        <end position="449"/>
    </location>
</feature>
<feature type="domain" description="EamA" evidence="4">
    <location>
        <begin position="34"/>
        <end position="167"/>
    </location>
</feature>
<dbReference type="Pfam" id="PF00892">
    <property type="entry name" value="EamA"/>
    <property type="match status" value="1"/>
</dbReference>
<evidence type="ECO:0000256" key="1">
    <source>
        <dbReference type="ARBA" id="ARBA00007635"/>
    </source>
</evidence>
<keyword evidence="3" id="KW-1133">Transmembrane helix</keyword>
<dbReference type="GO" id="GO:0016020">
    <property type="term" value="C:membrane"/>
    <property type="evidence" value="ECO:0007669"/>
    <property type="project" value="InterPro"/>
</dbReference>
<feature type="transmembrane region" description="Helical" evidence="3">
    <location>
        <begin position="30"/>
        <end position="50"/>
    </location>
</feature>
<keyword evidence="3" id="KW-0472">Membrane</keyword>
<reference evidence="5 6" key="1">
    <citation type="journal article" date="2013" name="BMC Genomics">
        <title>Reconstruction of the lipid metabolism for the microalga Monoraphidium neglectum from its genome sequence reveals characteristics suitable for biofuel production.</title>
        <authorList>
            <person name="Bogen C."/>
            <person name="Al-Dilaimi A."/>
            <person name="Albersmeier A."/>
            <person name="Wichmann J."/>
            <person name="Grundmann M."/>
            <person name="Rupp O."/>
            <person name="Lauersen K.J."/>
            <person name="Blifernez-Klassen O."/>
            <person name="Kalinowski J."/>
            <person name="Goesmann A."/>
            <person name="Mussgnug J.H."/>
            <person name="Kruse O."/>
        </authorList>
    </citation>
    <scope>NUCLEOTIDE SEQUENCE [LARGE SCALE GENOMIC DNA]</scope>
    <source>
        <strain evidence="5 6">SAG 48.87</strain>
    </source>
</reference>
<sequence length="449" mass="46279">MSSDREGAPGELSGLFKLEVEEDHSTRRPWWCFPLLAAAVLSVSSAGAVFKKLPDVPPITLAAWRLQLTSLFLAAGLVPQWRAMPAADRRRALSRPDVLWTALSGACLAVHFGAWVASLKLTSLPHALLLVCMVPVLLVIWALLRRQPISKGEVLGTLLALAGAFVLAAGAATGSEGNDVTVWGDVLAFAAAVAVVGYLQIGAKLREYQPPFVYAAPVTGLAALLLSLGALLESKGSFIGADRHGVIGWVASAEYAPYIIWLGTVSGIVSAGPSLKVARLPPRVGHTGFNTLLKYFSTLFIGLAIQLEPLFGPIIGWAIGVMSAPSAYTWGGGAVVLVASCIVLVASSRRQEAEDAGRCRRQRSLAPARGPGGGGGGGVAGSERSNDWGVELGGGGRGARLAGEEKAGGVGAGGRAGVLAAAIDGADGETLGLLSGEPRRPGDQQEPPA</sequence>
<feature type="compositionally biased region" description="Gly residues" evidence="2">
    <location>
        <begin position="370"/>
        <end position="380"/>
    </location>
</feature>
<keyword evidence="3" id="KW-0812">Transmembrane</keyword>
<accession>A0A0D2MWB6</accession>
<dbReference type="OrthoDB" id="74158at2759"/>
<evidence type="ECO:0000256" key="3">
    <source>
        <dbReference type="SAM" id="Phobius"/>
    </source>
</evidence>
<dbReference type="Proteomes" id="UP000054498">
    <property type="component" value="Unassembled WGS sequence"/>
</dbReference>
<dbReference type="InterPro" id="IPR037185">
    <property type="entry name" value="EmrE-like"/>
</dbReference>
<dbReference type="SUPFAM" id="SSF103481">
    <property type="entry name" value="Multidrug resistance efflux transporter EmrE"/>
    <property type="match status" value="1"/>
</dbReference>
<protein>
    <recommendedName>
        <fullName evidence="4">EamA domain-containing protein</fullName>
    </recommendedName>
</protein>
<keyword evidence="6" id="KW-1185">Reference proteome</keyword>
<dbReference type="InterPro" id="IPR000620">
    <property type="entry name" value="EamA_dom"/>
</dbReference>
<dbReference type="AlphaFoldDB" id="A0A0D2MWB6"/>